<dbReference type="InterPro" id="IPR016163">
    <property type="entry name" value="Ald_DH_C"/>
</dbReference>
<keyword evidence="2" id="KW-1185">Reference proteome</keyword>
<comment type="caution">
    <text evidence="1">The sequence shown here is derived from an EMBL/GenBank/DDBJ whole genome shotgun (WGS) entry which is preliminary data.</text>
</comment>
<protein>
    <recommendedName>
        <fullName evidence="3">Aldehyde dehydrogenase domain-containing protein</fullName>
    </recommendedName>
</protein>
<accession>A0A8H4J065</accession>
<dbReference type="PANTHER" id="PTHR43111:SF1">
    <property type="entry name" value="ALDEHYDE DEHYDROGENASE B-RELATED"/>
    <property type="match status" value="1"/>
</dbReference>
<evidence type="ECO:0000313" key="2">
    <source>
        <dbReference type="Proteomes" id="UP000572817"/>
    </source>
</evidence>
<organism evidence="1 2">
    <name type="scientific">Botryosphaeria dothidea</name>
    <dbReference type="NCBI Taxonomy" id="55169"/>
    <lineage>
        <taxon>Eukaryota</taxon>
        <taxon>Fungi</taxon>
        <taxon>Dikarya</taxon>
        <taxon>Ascomycota</taxon>
        <taxon>Pezizomycotina</taxon>
        <taxon>Dothideomycetes</taxon>
        <taxon>Dothideomycetes incertae sedis</taxon>
        <taxon>Botryosphaeriales</taxon>
        <taxon>Botryosphaeriaceae</taxon>
        <taxon>Botryosphaeria</taxon>
    </lineage>
</organism>
<dbReference type="SUPFAM" id="SSF53720">
    <property type="entry name" value="ALDH-like"/>
    <property type="match status" value="1"/>
</dbReference>
<evidence type="ECO:0008006" key="3">
    <source>
        <dbReference type="Google" id="ProtNLM"/>
    </source>
</evidence>
<dbReference type="Proteomes" id="UP000572817">
    <property type="component" value="Unassembled WGS sequence"/>
</dbReference>
<dbReference type="GO" id="GO:0016620">
    <property type="term" value="F:oxidoreductase activity, acting on the aldehyde or oxo group of donors, NAD or NADP as acceptor"/>
    <property type="evidence" value="ECO:0007669"/>
    <property type="project" value="InterPro"/>
</dbReference>
<name>A0A8H4J065_9PEZI</name>
<gene>
    <name evidence="1" type="ORF">GTA08_BOTSDO01958</name>
</gene>
<reference evidence="1" key="1">
    <citation type="submission" date="2020-04" db="EMBL/GenBank/DDBJ databases">
        <title>Genome Assembly and Annotation of Botryosphaeria dothidea sdau 11-99, a Latent Pathogen of Apple Fruit Ring Rot in China.</title>
        <authorList>
            <person name="Yu C."/>
            <person name="Diao Y."/>
            <person name="Lu Q."/>
            <person name="Zhao J."/>
            <person name="Cui S."/>
            <person name="Peng C."/>
            <person name="He B."/>
            <person name="Liu H."/>
        </authorList>
    </citation>
    <scope>NUCLEOTIDE SEQUENCE [LARGE SCALE GENOMIC DNA]</scope>
    <source>
        <strain evidence="1">Sdau11-99</strain>
    </source>
</reference>
<sequence>MADERALADVRNTALDGRLQNIFWRQGQLRSLHGKLVSQEAQVLEAITKDSHNTPAEAKIEYYLALAAVKQHYSSLVPEKEHEREYRVAHGKDAADRREPIGIAYIEPATAHTLFYSVIVPLASAIAAGNCVVVQLGNTLQTVPSVIRDILSTSLDPDIYAIVSTRPPQSFFDSTVVSVLQNGGEPSANTLVSPSSALSVAIVDRNADLGAAAKAIVTARFAFNGRSPYAPDVVLVNEFANESFLNAVVQESIRYMAEGSNGVANGKLGEKVGRKGSAIETLKNEAGVRVVTSGSNGGILDVQKRDSSALGRKIAERCLLVHAISSLDDGIDLTNRIAGAPLATYIFADPASCKYIGQFTATHLSFANHFPLDLLVGPAAPTTAPLDSTNRFPSTLFTTPRPSYANPTAVAQRLSKVLQGGTVNATAEALKTLRAEGTGPLPVDRPYKKGIGFFEQGILTGLGLTALPLLSGLGALTCEADLATLKQLRLSCKWLADEAAKYLFAVAKIEWRQKSMERLIERSKIPLVAAATRKLIMTDEGRLPDTVFQRFENTIDREDEDGSRIGDPNMLGTEHDRLANLMVSDAQESFFYALSSSDLLRGPGERKVTDSSSSNSRTNWKVAILEFDDALLRFANLESIRSKCQRDCAQRSTRRDLLLGWLSGRTQLYEAAQRALATSEETSAAAYTAFTLRCVGWRSHFSRTLTSLNLVFCSQFLLDPLGFDEFWNDDSDLSDSGEPGRGRMGGQQQLVLDAFRHLKYLNLVVFVKPSQFPNMPTVVASWISKAEQLEYLYLRLMPCGRGRLGQGTMGIDALDKVVQALDLDSESGSSVQTKRYLKLKKLKLTTTITEQVLLSLLSSSS</sequence>
<dbReference type="PANTHER" id="PTHR43111">
    <property type="entry name" value="ALDEHYDE DEHYDROGENASE B-RELATED"/>
    <property type="match status" value="1"/>
</dbReference>
<dbReference type="InterPro" id="IPR016161">
    <property type="entry name" value="Ald_DH/histidinol_DH"/>
</dbReference>
<dbReference type="InterPro" id="IPR016162">
    <property type="entry name" value="Ald_DH_N"/>
</dbReference>
<proteinExistence type="predicted"/>
<dbReference type="AlphaFoldDB" id="A0A8H4J065"/>
<dbReference type="EMBL" id="WWBZ02000016">
    <property type="protein sequence ID" value="KAF4310381.1"/>
    <property type="molecule type" value="Genomic_DNA"/>
</dbReference>
<dbReference type="Gene3D" id="3.40.309.10">
    <property type="entry name" value="Aldehyde Dehydrogenase, Chain A, domain 2"/>
    <property type="match status" value="1"/>
</dbReference>
<evidence type="ECO:0000313" key="1">
    <source>
        <dbReference type="EMBL" id="KAF4310381.1"/>
    </source>
</evidence>
<dbReference type="Gene3D" id="3.40.605.10">
    <property type="entry name" value="Aldehyde Dehydrogenase, Chain A, domain 1"/>
    <property type="match status" value="1"/>
</dbReference>
<dbReference type="OrthoDB" id="5596991at2759"/>